<keyword evidence="3" id="KW-0805">Transcription regulation</keyword>
<evidence type="ECO:0000256" key="6">
    <source>
        <dbReference type="SAM" id="MobiDB-lite"/>
    </source>
</evidence>
<proteinExistence type="predicted"/>
<evidence type="ECO:0000256" key="1">
    <source>
        <dbReference type="ARBA" id="ARBA00004123"/>
    </source>
</evidence>
<evidence type="ECO:0000313" key="8">
    <source>
        <dbReference type="EMBL" id="KAF4445827.1"/>
    </source>
</evidence>
<dbReference type="PROSITE" id="PS00463">
    <property type="entry name" value="ZN2_CY6_FUNGAL_1"/>
    <property type="match status" value="1"/>
</dbReference>
<keyword evidence="2" id="KW-0479">Metal-binding</keyword>
<evidence type="ECO:0000256" key="4">
    <source>
        <dbReference type="ARBA" id="ARBA00023163"/>
    </source>
</evidence>
<dbReference type="EMBL" id="JAADJG010000498">
    <property type="protein sequence ID" value="KAF4445827.1"/>
    <property type="molecule type" value="Genomic_DNA"/>
</dbReference>
<dbReference type="PANTHER" id="PTHR47338">
    <property type="entry name" value="ZN(II)2CYS6 TRANSCRIPTION FACTOR (EUROFUNG)-RELATED"/>
    <property type="match status" value="1"/>
</dbReference>
<organism evidence="8 9">
    <name type="scientific">Fusarium austroafricanum</name>
    <dbReference type="NCBI Taxonomy" id="2364996"/>
    <lineage>
        <taxon>Eukaryota</taxon>
        <taxon>Fungi</taxon>
        <taxon>Dikarya</taxon>
        <taxon>Ascomycota</taxon>
        <taxon>Pezizomycotina</taxon>
        <taxon>Sordariomycetes</taxon>
        <taxon>Hypocreomycetidae</taxon>
        <taxon>Hypocreales</taxon>
        <taxon>Nectriaceae</taxon>
        <taxon>Fusarium</taxon>
        <taxon>Fusarium concolor species complex</taxon>
    </lineage>
</organism>
<dbReference type="GO" id="GO:0000981">
    <property type="term" value="F:DNA-binding transcription factor activity, RNA polymerase II-specific"/>
    <property type="evidence" value="ECO:0007669"/>
    <property type="project" value="InterPro"/>
</dbReference>
<accession>A0A8H4K8P6</accession>
<feature type="region of interest" description="Disordered" evidence="6">
    <location>
        <begin position="80"/>
        <end position="127"/>
    </location>
</feature>
<dbReference type="AlphaFoldDB" id="A0A8H4K8P6"/>
<dbReference type="SMART" id="SM00066">
    <property type="entry name" value="GAL4"/>
    <property type="match status" value="1"/>
</dbReference>
<dbReference type="CDD" id="cd00067">
    <property type="entry name" value="GAL4"/>
    <property type="match status" value="1"/>
</dbReference>
<dbReference type="CDD" id="cd12148">
    <property type="entry name" value="fungal_TF_MHR"/>
    <property type="match status" value="1"/>
</dbReference>
<dbReference type="SUPFAM" id="SSF57701">
    <property type="entry name" value="Zn2/Cys6 DNA-binding domain"/>
    <property type="match status" value="1"/>
</dbReference>
<evidence type="ECO:0000256" key="2">
    <source>
        <dbReference type="ARBA" id="ARBA00022723"/>
    </source>
</evidence>
<dbReference type="OrthoDB" id="2943660at2759"/>
<feature type="compositionally biased region" description="Polar residues" evidence="6">
    <location>
        <begin position="110"/>
        <end position="122"/>
    </location>
</feature>
<dbReference type="InterPro" id="IPR001138">
    <property type="entry name" value="Zn2Cys6_DnaBD"/>
</dbReference>
<dbReference type="InterPro" id="IPR036864">
    <property type="entry name" value="Zn2-C6_fun-type_DNA-bd_sf"/>
</dbReference>
<dbReference type="Proteomes" id="UP000605986">
    <property type="component" value="Unassembled WGS sequence"/>
</dbReference>
<comment type="subcellular location">
    <subcellularLocation>
        <location evidence="1">Nucleus</location>
    </subcellularLocation>
</comment>
<evidence type="ECO:0000256" key="5">
    <source>
        <dbReference type="ARBA" id="ARBA00023242"/>
    </source>
</evidence>
<dbReference type="GO" id="GO:0008270">
    <property type="term" value="F:zinc ion binding"/>
    <property type="evidence" value="ECO:0007669"/>
    <property type="project" value="InterPro"/>
</dbReference>
<evidence type="ECO:0000259" key="7">
    <source>
        <dbReference type="PROSITE" id="PS50048"/>
    </source>
</evidence>
<dbReference type="InterPro" id="IPR050815">
    <property type="entry name" value="TF_fung"/>
</dbReference>
<comment type="caution">
    <text evidence="8">The sequence shown here is derived from an EMBL/GenBank/DDBJ whole genome shotgun (WGS) entry which is preliminary data.</text>
</comment>
<gene>
    <name evidence="8" type="ORF">F53441_10472</name>
</gene>
<evidence type="ECO:0000313" key="9">
    <source>
        <dbReference type="Proteomes" id="UP000605986"/>
    </source>
</evidence>
<keyword evidence="9" id="KW-1185">Reference proteome</keyword>
<feature type="domain" description="Zn(2)-C6 fungal-type" evidence="7">
    <location>
        <begin position="12"/>
        <end position="42"/>
    </location>
</feature>
<reference evidence="8" key="1">
    <citation type="submission" date="2020-01" db="EMBL/GenBank/DDBJ databases">
        <title>Identification and distribution of gene clusters putatively required for synthesis of sphingolipid metabolism inhibitors in phylogenetically diverse species of the filamentous fungus Fusarium.</title>
        <authorList>
            <person name="Kim H.-S."/>
            <person name="Busman M."/>
            <person name="Brown D.W."/>
            <person name="Divon H."/>
            <person name="Uhlig S."/>
            <person name="Proctor R.H."/>
        </authorList>
    </citation>
    <scope>NUCLEOTIDE SEQUENCE</scope>
    <source>
        <strain evidence="8">NRRL 53441</strain>
    </source>
</reference>
<dbReference type="Pfam" id="PF00172">
    <property type="entry name" value="Zn_clus"/>
    <property type="match status" value="1"/>
</dbReference>
<protein>
    <recommendedName>
        <fullName evidence="7">Zn(2)-C6 fungal-type domain-containing protein</fullName>
    </recommendedName>
</protein>
<dbReference type="GO" id="GO:0005634">
    <property type="term" value="C:nucleus"/>
    <property type="evidence" value="ECO:0007669"/>
    <property type="project" value="UniProtKB-SubCell"/>
</dbReference>
<keyword evidence="5" id="KW-0539">Nucleus</keyword>
<keyword evidence="4" id="KW-0804">Transcription</keyword>
<dbReference type="PROSITE" id="PS50048">
    <property type="entry name" value="ZN2_CY6_FUNGAL_2"/>
    <property type="match status" value="1"/>
</dbReference>
<dbReference type="PANTHER" id="PTHR47338:SF9">
    <property type="entry name" value="ZN(II)2CYS6 TRANSCRIPTION FACTOR (EUROFUNG)"/>
    <property type="match status" value="1"/>
</dbReference>
<name>A0A8H4K8P6_9HYPO</name>
<dbReference type="Gene3D" id="4.10.240.10">
    <property type="entry name" value="Zn(2)-C6 fungal-type DNA-binding domain"/>
    <property type="match status" value="1"/>
</dbReference>
<sequence length="676" mass="76390">MERPRQRRGHRACDPCRRKKIKCPGERPVCSYCRRLGQACDYQPTEQDVAQITHNRVVDRRIEAIEGKLDQLLQSLNHSQFKSGSHSTPHISPPTSEVLPEPMEGESFQPAESIQNHTSPESVRSEREPDIWLETGIRYQTWCHNQPLSLFRPENFLTSLESRDPELRLSIQALSSRFPPGTPEHEDKSAMVQECRKIIMLNIASSNVKLSTLQTLCILSLLCFAEGNVMQAGLDIGMAQYFATSLPSDSFLDDPTEHQLCVQNISLLRSMQACISDIPADNMFTSTNRLTGSSRSSNRNLSSSVLDSDFDNGLMRHLALAAETWHMARAYAAYQVGPDEPPPWDPSSDYSLIMLRHMELDVQFPLKYRYARNKFGAVPPDALHEGRDYWAPWLLYQFLYAGIASLVNHPFLLSMRLRNFRHMMPQTFLHQSYDQITRSSAWIIHFLNLIEKQRFQVSDPSITHCVAIVATIHLQHSFVPDDILRAKAQNGYDTCLRFLDRMAKIWPCAAAMALNLRNLQESIAMEPFVADQSNQAGGLHCSWSINADLLWNILIYERAGRHNAAADRTMFGNGVTSKASHHEDDIAEFAMVGSAGMSGHKTVAVEVTAYAPDDDEEECYGVDQTTSAETMESGWDMDDRLRESLGDADAMDQNHLFLQVSDFGKAIDNWFSVDAN</sequence>
<feature type="compositionally biased region" description="Low complexity" evidence="6">
    <location>
        <begin position="83"/>
        <end position="96"/>
    </location>
</feature>
<evidence type="ECO:0000256" key="3">
    <source>
        <dbReference type="ARBA" id="ARBA00023015"/>
    </source>
</evidence>